<comment type="caution">
    <text evidence="8">The sequence shown here is derived from an EMBL/GenBank/DDBJ whole genome shotgun (WGS) entry which is preliminary data.</text>
</comment>
<evidence type="ECO:0000256" key="3">
    <source>
        <dbReference type="ARBA" id="ARBA00023125"/>
    </source>
</evidence>
<proteinExistence type="predicted"/>
<dbReference type="GO" id="GO:0000978">
    <property type="term" value="F:RNA polymerase II cis-regulatory region sequence-specific DNA binding"/>
    <property type="evidence" value="ECO:0007669"/>
    <property type="project" value="TreeGrafter"/>
</dbReference>
<dbReference type="PANTHER" id="PTHR47424:SF15">
    <property type="entry name" value="ZN(II)2CYS6 TRANSCRIPTION FACTOR (EUROFUNG)"/>
    <property type="match status" value="1"/>
</dbReference>
<dbReference type="GO" id="GO:0000981">
    <property type="term" value="F:DNA-binding transcription factor activity, RNA polymerase II-specific"/>
    <property type="evidence" value="ECO:0007669"/>
    <property type="project" value="InterPro"/>
</dbReference>
<feature type="domain" description="Zn(2)-C6 fungal-type" evidence="7">
    <location>
        <begin position="103"/>
        <end position="132"/>
    </location>
</feature>
<dbReference type="RefSeq" id="XP_056762741.1">
    <property type="nucleotide sequence ID" value="XM_056913892.1"/>
</dbReference>
<dbReference type="SMART" id="SM00906">
    <property type="entry name" value="Fungal_trans"/>
    <property type="match status" value="1"/>
</dbReference>
<feature type="region of interest" description="Disordered" evidence="6">
    <location>
        <begin position="1"/>
        <end position="56"/>
    </location>
</feature>
<dbReference type="GO" id="GO:0006351">
    <property type="term" value="P:DNA-templated transcription"/>
    <property type="evidence" value="ECO:0007669"/>
    <property type="project" value="InterPro"/>
</dbReference>
<dbReference type="InterPro" id="IPR036864">
    <property type="entry name" value="Zn2-C6_fun-type_DNA-bd_sf"/>
</dbReference>
<dbReference type="AlphaFoldDB" id="A0AAD6G0B6"/>
<feature type="compositionally biased region" description="Polar residues" evidence="6">
    <location>
        <begin position="188"/>
        <end position="204"/>
    </location>
</feature>
<keyword evidence="4" id="KW-0804">Transcription</keyword>
<dbReference type="InterPro" id="IPR051127">
    <property type="entry name" value="Fungal_SecMet_Regulators"/>
</dbReference>
<evidence type="ECO:0000256" key="1">
    <source>
        <dbReference type="ARBA" id="ARBA00022723"/>
    </source>
</evidence>
<dbReference type="GO" id="GO:0005634">
    <property type="term" value="C:nucleus"/>
    <property type="evidence" value="ECO:0007669"/>
    <property type="project" value="TreeGrafter"/>
</dbReference>
<reference evidence="8" key="1">
    <citation type="submission" date="2022-12" db="EMBL/GenBank/DDBJ databases">
        <authorList>
            <person name="Petersen C."/>
        </authorList>
    </citation>
    <scope>NUCLEOTIDE SEQUENCE</scope>
    <source>
        <strain evidence="8">IBT 16125</strain>
    </source>
</reference>
<sequence length="761" mass="86440">MLSLIGPRIPTDAIPPQSVTWTGGAAPDNPDFPDTASLSSSASTSAPLHGVYARPQCPQVPRTRKISRVANYVWIMQTHQSTPPFTTGEPPPKRTKRPRAAQACDRCRTKKYKCDEQYPCSHCKKSQLDCVYQGNYRERESNRSASYVADLEKKVEELASRLRNAEARITASPQSTKLPTQPPAPTGIETTPCSMPRTGSTPQETVKPPGETTNEESAESADDEIKELNHHTNGIEFYGSTSSAAIIGHLKKARDPKSNEEPYPRPADCSLISTLHNPSFSPSCSTGPTAAIEQQNYYFDQAHVFMNGYFENIHFIHPFIDKEDFLLRANDLWFNRSHTPEPSFVALYLSVLSFGALVRVWDEDKLAGLGRFEWSRKLFGEAQAYLNYLRFSNDLETVQCLYMMAKICQNELNPNLAYMYLGLAVRTCLSAGFNREVECPKDPRSSWISKTWWGMFSLEIEMSFSVGRPDTLGMDEYHNRAIPDRDDSEYAIIPWMIDFAQIIRRVSVQIYHSRITLQEKLQLALQIEMEMDRWLARLPERIKPDIGAYRLSRSALRDPKWARRQRLVLGIRYYNVKMLLFRPFLSHFTRKLRHPPNELEETIAKCLDAAMKTIEVIHDIYRVHTFFRCWWYNTTYVMFATSTLLLPMSKLGMCADTMPLLRSVEMGVEILESMDESVVARKSVEIIRQYLRDFRASGAQQPVSGVSDGAEELPDSTEVGAGQSGFEIPEWAYGFGFPDYSFEGIARLFDDIGGLPMLDGD</sequence>
<keyword evidence="3" id="KW-0238">DNA-binding</keyword>
<reference evidence="8" key="2">
    <citation type="journal article" date="2023" name="IMA Fungus">
        <title>Comparative genomic study of the Penicillium genus elucidates a diverse pangenome and 15 lateral gene transfer events.</title>
        <authorList>
            <person name="Petersen C."/>
            <person name="Sorensen T."/>
            <person name="Nielsen M.R."/>
            <person name="Sondergaard T.E."/>
            <person name="Sorensen J.L."/>
            <person name="Fitzpatrick D.A."/>
            <person name="Frisvad J.C."/>
            <person name="Nielsen K.L."/>
        </authorList>
    </citation>
    <scope>NUCLEOTIDE SEQUENCE</scope>
    <source>
        <strain evidence="8">IBT 16125</strain>
    </source>
</reference>
<protein>
    <recommendedName>
        <fullName evidence="7">Zn(2)-C6 fungal-type domain-containing protein</fullName>
    </recommendedName>
</protein>
<dbReference type="PROSITE" id="PS50048">
    <property type="entry name" value="ZN2_CY6_FUNGAL_2"/>
    <property type="match status" value="1"/>
</dbReference>
<dbReference type="PROSITE" id="PS00463">
    <property type="entry name" value="ZN2_CY6_FUNGAL_1"/>
    <property type="match status" value="1"/>
</dbReference>
<dbReference type="InterPro" id="IPR001138">
    <property type="entry name" value="Zn2Cys6_DnaBD"/>
</dbReference>
<evidence type="ECO:0000313" key="8">
    <source>
        <dbReference type="EMBL" id="KAJ5439512.1"/>
    </source>
</evidence>
<keyword evidence="1" id="KW-0479">Metal-binding</keyword>
<evidence type="ECO:0000259" key="7">
    <source>
        <dbReference type="PROSITE" id="PS50048"/>
    </source>
</evidence>
<dbReference type="Pfam" id="PF00172">
    <property type="entry name" value="Zn_clus"/>
    <property type="match status" value="1"/>
</dbReference>
<keyword evidence="9" id="KW-1185">Reference proteome</keyword>
<feature type="region of interest" description="Disordered" evidence="6">
    <location>
        <begin position="700"/>
        <end position="719"/>
    </location>
</feature>
<dbReference type="EMBL" id="JAPVEA010000008">
    <property type="protein sequence ID" value="KAJ5439512.1"/>
    <property type="molecule type" value="Genomic_DNA"/>
</dbReference>
<dbReference type="Pfam" id="PF04082">
    <property type="entry name" value="Fungal_trans"/>
    <property type="match status" value="1"/>
</dbReference>
<organism evidence="8 9">
    <name type="scientific">Penicillium daleae</name>
    <dbReference type="NCBI Taxonomy" id="63821"/>
    <lineage>
        <taxon>Eukaryota</taxon>
        <taxon>Fungi</taxon>
        <taxon>Dikarya</taxon>
        <taxon>Ascomycota</taxon>
        <taxon>Pezizomycotina</taxon>
        <taxon>Eurotiomycetes</taxon>
        <taxon>Eurotiomycetidae</taxon>
        <taxon>Eurotiales</taxon>
        <taxon>Aspergillaceae</taxon>
        <taxon>Penicillium</taxon>
    </lineage>
</organism>
<dbReference type="Gene3D" id="4.10.240.10">
    <property type="entry name" value="Zn(2)-C6 fungal-type DNA-binding domain"/>
    <property type="match status" value="1"/>
</dbReference>
<dbReference type="SMART" id="SM00066">
    <property type="entry name" value="GAL4"/>
    <property type="match status" value="1"/>
</dbReference>
<keyword evidence="5" id="KW-0539">Nucleus</keyword>
<dbReference type="Proteomes" id="UP001213681">
    <property type="component" value="Unassembled WGS sequence"/>
</dbReference>
<dbReference type="GO" id="GO:0008270">
    <property type="term" value="F:zinc ion binding"/>
    <property type="evidence" value="ECO:0007669"/>
    <property type="project" value="InterPro"/>
</dbReference>
<evidence type="ECO:0000256" key="6">
    <source>
        <dbReference type="SAM" id="MobiDB-lite"/>
    </source>
</evidence>
<evidence type="ECO:0000313" key="9">
    <source>
        <dbReference type="Proteomes" id="UP001213681"/>
    </source>
</evidence>
<feature type="region of interest" description="Disordered" evidence="6">
    <location>
        <begin position="168"/>
        <end position="222"/>
    </location>
</feature>
<feature type="compositionally biased region" description="Acidic residues" evidence="6">
    <location>
        <begin position="213"/>
        <end position="222"/>
    </location>
</feature>
<dbReference type="GO" id="GO:0000435">
    <property type="term" value="P:positive regulation of transcription from RNA polymerase II promoter by galactose"/>
    <property type="evidence" value="ECO:0007669"/>
    <property type="project" value="TreeGrafter"/>
</dbReference>
<dbReference type="InterPro" id="IPR007219">
    <property type="entry name" value="XnlR_reg_dom"/>
</dbReference>
<evidence type="ECO:0000256" key="5">
    <source>
        <dbReference type="ARBA" id="ARBA00023242"/>
    </source>
</evidence>
<gene>
    <name evidence="8" type="ORF">N7458_010510</name>
</gene>
<dbReference type="SUPFAM" id="SSF57701">
    <property type="entry name" value="Zn2/Cys6 DNA-binding domain"/>
    <property type="match status" value="1"/>
</dbReference>
<evidence type="ECO:0000256" key="2">
    <source>
        <dbReference type="ARBA" id="ARBA00023015"/>
    </source>
</evidence>
<dbReference type="CDD" id="cd12148">
    <property type="entry name" value="fungal_TF_MHR"/>
    <property type="match status" value="1"/>
</dbReference>
<dbReference type="GeneID" id="81604135"/>
<evidence type="ECO:0000256" key="4">
    <source>
        <dbReference type="ARBA" id="ARBA00023163"/>
    </source>
</evidence>
<keyword evidence="2" id="KW-0805">Transcription regulation</keyword>
<accession>A0AAD6G0B6</accession>
<dbReference type="PANTHER" id="PTHR47424">
    <property type="entry name" value="REGULATORY PROTEIN GAL4"/>
    <property type="match status" value="1"/>
</dbReference>
<name>A0AAD6G0B6_9EURO</name>
<dbReference type="CDD" id="cd00067">
    <property type="entry name" value="GAL4"/>
    <property type="match status" value="1"/>
</dbReference>
<feature type="compositionally biased region" description="Low complexity" evidence="6">
    <location>
        <begin position="35"/>
        <end position="46"/>
    </location>
</feature>